<feature type="domain" description="Tyr recombinase" evidence="4">
    <location>
        <begin position="220"/>
        <end position="398"/>
    </location>
</feature>
<dbReference type="InterPro" id="IPR013762">
    <property type="entry name" value="Integrase-like_cat_sf"/>
</dbReference>
<dbReference type="GO" id="GO:0003677">
    <property type="term" value="F:DNA binding"/>
    <property type="evidence" value="ECO:0007669"/>
    <property type="project" value="UniProtKB-KW"/>
</dbReference>
<reference evidence="5 6" key="1">
    <citation type="submission" date="2013-04" db="EMBL/GenBank/DDBJ databases">
        <title>The Genome Sequence of Parabacteroides gordonii DSM 23371.</title>
        <authorList>
            <consortium name="The Broad Institute Genomics Platform"/>
            <person name="Earl A."/>
            <person name="Ward D."/>
            <person name="Feldgarden M."/>
            <person name="Gevers D."/>
            <person name="Martens E."/>
            <person name="Sakamoto M."/>
            <person name="Benno Y."/>
            <person name="Suzuki N."/>
            <person name="Matsunaga N."/>
            <person name="Koshihara K."/>
            <person name="Seki M."/>
            <person name="Komiya H."/>
            <person name="Walker B."/>
            <person name="Young S."/>
            <person name="Zeng Q."/>
            <person name="Gargeya S."/>
            <person name="Fitzgerald M."/>
            <person name="Haas B."/>
            <person name="Abouelleil A."/>
            <person name="Allen A.W."/>
            <person name="Alvarado L."/>
            <person name="Arachchi H.M."/>
            <person name="Berlin A.M."/>
            <person name="Chapman S.B."/>
            <person name="Gainer-Dewar J."/>
            <person name="Goldberg J."/>
            <person name="Griggs A."/>
            <person name="Gujja S."/>
            <person name="Hansen M."/>
            <person name="Howarth C."/>
            <person name="Imamovic A."/>
            <person name="Ireland A."/>
            <person name="Larimer J."/>
            <person name="McCowan C."/>
            <person name="Murphy C."/>
            <person name="Pearson M."/>
            <person name="Poon T.W."/>
            <person name="Priest M."/>
            <person name="Roberts A."/>
            <person name="Saif S."/>
            <person name="Shea T."/>
            <person name="Sisk P."/>
            <person name="Sykes S."/>
            <person name="Wortman J."/>
            <person name="Nusbaum C."/>
            <person name="Birren B."/>
        </authorList>
    </citation>
    <scope>NUCLEOTIDE SEQUENCE [LARGE SCALE GENOMIC DNA]</scope>
    <source>
        <strain evidence="5 6">MS-1</strain>
    </source>
</reference>
<comment type="caution">
    <text evidence="5">The sequence shown here is derived from an EMBL/GenBank/DDBJ whole genome shotgun (WGS) entry which is preliminary data.</text>
</comment>
<accession>A0A0F5JNN7</accession>
<dbReference type="Pfam" id="PF00589">
    <property type="entry name" value="Phage_integrase"/>
    <property type="match status" value="1"/>
</dbReference>
<dbReference type="PATRIC" id="fig|1203610.3.peg.762"/>
<dbReference type="SUPFAM" id="SSF56349">
    <property type="entry name" value="DNA breaking-rejoining enzymes"/>
    <property type="match status" value="1"/>
</dbReference>
<dbReference type="PROSITE" id="PS51898">
    <property type="entry name" value="TYR_RECOMBINASE"/>
    <property type="match status" value="1"/>
</dbReference>
<dbReference type="HOGENOM" id="CLU_033139_2_0_10"/>
<dbReference type="GO" id="GO:0015074">
    <property type="term" value="P:DNA integration"/>
    <property type="evidence" value="ECO:0007669"/>
    <property type="project" value="InterPro"/>
</dbReference>
<dbReference type="GO" id="GO:0006310">
    <property type="term" value="P:DNA recombination"/>
    <property type="evidence" value="ECO:0007669"/>
    <property type="project" value="UniProtKB-KW"/>
</dbReference>
<keyword evidence="3" id="KW-0233">DNA recombination</keyword>
<dbReference type="InterPro" id="IPR050090">
    <property type="entry name" value="Tyrosine_recombinase_XerCD"/>
</dbReference>
<dbReference type="Pfam" id="PF13102">
    <property type="entry name" value="Phage_int_SAM_5"/>
    <property type="match status" value="1"/>
</dbReference>
<dbReference type="InterPro" id="IPR035386">
    <property type="entry name" value="Arm-DNA-bind_5"/>
</dbReference>
<name>A0A0F5JNN7_9BACT</name>
<dbReference type="Pfam" id="PF17293">
    <property type="entry name" value="Arm-DNA-bind_5"/>
    <property type="match status" value="1"/>
</dbReference>
<protein>
    <recommendedName>
        <fullName evidence="4">Tyr recombinase domain-containing protein</fullName>
    </recommendedName>
</protein>
<evidence type="ECO:0000256" key="2">
    <source>
        <dbReference type="ARBA" id="ARBA00023125"/>
    </source>
</evidence>
<evidence type="ECO:0000313" key="5">
    <source>
        <dbReference type="EMBL" id="KKB59200.1"/>
    </source>
</evidence>
<keyword evidence="2" id="KW-0238">DNA-binding</keyword>
<organism evidence="5 6">
    <name type="scientific">Parabacteroides gordonii MS-1 = DSM 23371</name>
    <dbReference type="NCBI Taxonomy" id="1203610"/>
    <lineage>
        <taxon>Bacteria</taxon>
        <taxon>Pseudomonadati</taxon>
        <taxon>Bacteroidota</taxon>
        <taxon>Bacteroidia</taxon>
        <taxon>Bacteroidales</taxon>
        <taxon>Tannerellaceae</taxon>
        <taxon>Parabacteroides</taxon>
    </lineage>
</organism>
<dbReference type="InterPro" id="IPR002104">
    <property type="entry name" value="Integrase_catalytic"/>
</dbReference>
<dbReference type="EMBL" id="AQHW01000005">
    <property type="protein sequence ID" value="KKB59200.1"/>
    <property type="molecule type" value="Genomic_DNA"/>
</dbReference>
<evidence type="ECO:0000259" key="4">
    <source>
        <dbReference type="PROSITE" id="PS51898"/>
    </source>
</evidence>
<sequence length="408" mass="48167">MKRQTFNVLFFIRKTRTVKSGETPIMLRITIQGQLAEMQLKRTVKPELWSQAKERCTGKDSKSVEVNRYLESVKLRLYEIHRTLEDENKLINPMEIKKRFLGLDEKHKMFFEVFQEHNDKCRELIGKDYAKVTISRFDTCLKYFREMLLKQYHLKDIPMKEINNAIIQDYIHFLKSKKNLQENTVIRYMKVVKKITNMALANDWIDKNPFMNIHFHEQEVHKEFLTKEELEILRTKVFNVPRLELVRDIFLFQCWTGLAFIDVSELKPEHLVTDNQGNVWIRKARQKTKIMCNIPLLDIPLAILDKYKGYPLCEKKGTLLPVPCNQKANSYLKEIADFCGIKKNLTTHTGRHTFSTVVTLANNVSLENVSKMLGHTNTKMTQRYAKVLDQSILRDMQNVRENFSTKTT</sequence>
<comment type="similarity">
    <text evidence="1">Belongs to the 'phage' integrase family.</text>
</comment>
<dbReference type="Gene3D" id="1.10.150.130">
    <property type="match status" value="1"/>
</dbReference>
<evidence type="ECO:0000256" key="1">
    <source>
        <dbReference type="ARBA" id="ARBA00008857"/>
    </source>
</evidence>
<dbReference type="InterPro" id="IPR025269">
    <property type="entry name" value="SAM-like_dom"/>
</dbReference>
<dbReference type="Proteomes" id="UP000033035">
    <property type="component" value="Unassembled WGS sequence"/>
</dbReference>
<dbReference type="RefSeq" id="WP_028727070.1">
    <property type="nucleotide sequence ID" value="NZ_AUAE01000011.1"/>
</dbReference>
<dbReference type="STRING" id="1203610.HMPREF1536_00740"/>
<proteinExistence type="inferred from homology"/>
<gene>
    <name evidence="5" type="ORF">HMPREF1536_00740</name>
</gene>
<dbReference type="InterPro" id="IPR011010">
    <property type="entry name" value="DNA_brk_join_enz"/>
</dbReference>
<dbReference type="AlphaFoldDB" id="A0A0F5JNN7"/>
<dbReference type="Gene3D" id="1.10.443.10">
    <property type="entry name" value="Intergrase catalytic core"/>
    <property type="match status" value="1"/>
</dbReference>
<evidence type="ECO:0000256" key="3">
    <source>
        <dbReference type="ARBA" id="ARBA00023172"/>
    </source>
</evidence>
<dbReference type="PANTHER" id="PTHR30349">
    <property type="entry name" value="PHAGE INTEGRASE-RELATED"/>
    <property type="match status" value="1"/>
</dbReference>
<keyword evidence="6" id="KW-1185">Reference proteome</keyword>
<dbReference type="InterPro" id="IPR010998">
    <property type="entry name" value="Integrase_recombinase_N"/>
</dbReference>
<dbReference type="PANTHER" id="PTHR30349:SF64">
    <property type="entry name" value="PROPHAGE INTEGRASE INTD-RELATED"/>
    <property type="match status" value="1"/>
</dbReference>
<dbReference type="CDD" id="cd01185">
    <property type="entry name" value="INTN1_C_like"/>
    <property type="match status" value="1"/>
</dbReference>
<evidence type="ECO:0000313" key="6">
    <source>
        <dbReference type="Proteomes" id="UP000033035"/>
    </source>
</evidence>